<name>A0A4D6MHL2_VIGUN</name>
<sequence length="91" mass="10688">MNCNKCFEWNGLPPEELFIGRRYSDSWKEILRLLEGDTQAPGRRYLGSWKEILRLLKGDTQAPGRRYSSSWKEILRLLDLETEAKKVDVCI</sequence>
<keyword evidence="2" id="KW-1185">Reference proteome</keyword>
<accession>A0A4D6MHL2</accession>
<dbReference type="AlphaFoldDB" id="A0A4D6MHL2"/>
<reference evidence="1 2" key="1">
    <citation type="submission" date="2019-04" db="EMBL/GenBank/DDBJ databases">
        <title>An improved genome assembly and genetic linkage map for asparagus bean, Vigna unguiculata ssp. sesquipedialis.</title>
        <authorList>
            <person name="Xia Q."/>
            <person name="Zhang R."/>
            <person name="Dong Y."/>
        </authorList>
    </citation>
    <scope>NUCLEOTIDE SEQUENCE [LARGE SCALE GENOMIC DNA]</scope>
    <source>
        <tissue evidence="1">Leaf</tissue>
    </source>
</reference>
<dbReference type="EMBL" id="CP039351">
    <property type="protein sequence ID" value="QCE00926.1"/>
    <property type="molecule type" value="Genomic_DNA"/>
</dbReference>
<evidence type="ECO:0000313" key="1">
    <source>
        <dbReference type="EMBL" id="QCE00926.1"/>
    </source>
</evidence>
<gene>
    <name evidence="1" type="ORF">DEO72_LG7g2217</name>
</gene>
<proteinExistence type="predicted"/>
<dbReference type="Proteomes" id="UP000501690">
    <property type="component" value="Linkage Group LG7"/>
</dbReference>
<evidence type="ECO:0000313" key="2">
    <source>
        <dbReference type="Proteomes" id="UP000501690"/>
    </source>
</evidence>
<organism evidence="1 2">
    <name type="scientific">Vigna unguiculata</name>
    <name type="common">Cowpea</name>
    <dbReference type="NCBI Taxonomy" id="3917"/>
    <lineage>
        <taxon>Eukaryota</taxon>
        <taxon>Viridiplantae</taxon>
        <taxon>Streptophyta</taxon>
        <taxon>Embryophyta</taxon>
        <taxon>Tracheophyta</taxon>
        <taxon>Spermatophyta</taxon>
        <taxon>Magnoliopsida</taxon>
        <taxon>eudicotyledons</taxon>
        <taxon>Gunneridae</taxon>
        <taxon>Pentapetalae</taxon>
        <taxon>rosids</taxon>
        <taxon>fabids</taxon>
        <taxon>Fabales</taxon>
        <taxon>Fabaceae</taxon>
        <taxon>Papilionoideae</taxon>
        <taxon>50 kb inversion clade</taxon>
        <taxon>NPAAA clade</taxon>
        <taxon>indigoferoid/millettioid clade</taxon>
        <taxon>Phaseoleae</taxon>
        <taxon>Vigna</taxon>
    </lineage>
</organism>
<protein>
    <submittedName>
        <fullName evidence="1">Uncharacterized protein</fullName>
    </submittedName>
</protein>